<evidence type="ECO:0000313" key="4">
    <source>
        <dbReference type="EMBL" id="REH40023.1"/>
    </source>
</evidence>
<dbReference type="InterPro" id="IPR028087">
    <property type="entry name" value="Tad_N"/>
</dbReference>
<evidence type="ECO:0000256" key="1">
    <source>
        <dbReference type="SAM" id="Phobius"/>
    </source>
</evidence>
<feature type="domain" description="DUF2134" evidence="2">
    <location>
        <begin position="66"/>
        <end position="144"/>
    </location>
</feature>
<accession>A0A3E0H8S2</accession>
<dbReference type="AlphaFoldDB" id="A0A3E0H8S2"/>
<reference evidence="4 5" key="1">
    <citation type="submission" date="2018-08" db="EMBL/GenBank/DDBJ databases">
        <title>Genomic Encyclopedia of Type Strains, Phase IV (KMG-IV): sequencing the most valuable type-strain genomes for metagenomic binning, comparative biology and taxonomic classification.</title>
        <authorList>
            <person name="Goeker M."/>
        </authorList>
    </citation>
    <scope>NUCLEOTIDE SEQUENCE [LARGE SCALE GENOMIC DNA]</scope>
    <source>
        <strain evidence="4 5">DSM 26022</strain>
    </source>
</reference>
<dbReference type="Proteomes" id="UP000256774">
    <property type="component" value="Unassembled WGS sequence"/>
</dbReference>
<feature type="domain" description="Putative Flp pilus-assembly TadG-like N-terminal" evidence="3">
    <location>
        <begin position="12"/>
        <end position="54"/>
    </location>
</feature>
<organism evidence="4 5">
    <name type="scientific">Paraperlucidibaca baekdonensis</name>
    <dbReference type="NCBI Taxonomy" id="748120"/>
    <lineage>
        <taxon>Bacteria</taxon>
        <taxon>Pseudomonadati</taxon>
        <taxon>Pseudomonadota</taxon>
        <taxon>Gammaproteobacteria</taxon>
        <taxon>Moraxellales</taxon>
        <taxon>Moraxellaceae</taxon>
        <taxon>Paraperlucidibaca</taxon>
    </lineage>
</organism>
<dbReference type="RefSeq" id="WP_116207101.1">
    <property type="nucleotide sequence ID" value="NZ_QUNR01000001.1"/>
</dbReference>
<dbReference type="InterPro" id="IPR018705">
    <property type="entry name" value="DUF2134_membrane"/>
</dbReference>
<evidence type="ECO:0000313" key="5">
    <source>
        <dbReference type="Proteomes" id="UP000256774"/>
    </source>
</evidence>
<gene>
    <name evidence="4" type="ORF">DFR26_0220</name>
</gene>
<evidence type="ECO:0000259" key="3">
    <source>
        <dbReference type="Pfam" id="PF13400"/>
    </source>
</evidence>
<keyword evidence="1" id="KW-0472">Membrane</keyword>
<feature type="transmembrane region" description="Helical" evidence="1">
    <location>
        <begin position="12"/>
        <end position="33"/>
    </location>
</feature>
<dbReference type="Pfam" id="PF13400">
    <property type="entry name" value="Tad"/>
    <property type="match status" value="1"/>
</dbReference>
<comment type="caution">
    <text evidence="4">The sequence shown here is derived from an EMBL/GenBank/DDBJ whole genome shotgun (WGS) entry which is preliminary data.</text>
</comment>
<name>A0A3E0H8S2_9GAMM</name>
<keyword evidence="1" id="KW-0812">Transmembrane</keyword>
<keyword evidence="5" id="KW-1185">Reference proteome</keyword>
<dbReference type="OrthoDB" id="5720484at2"/>
<sequence>MDKHWQHPRQRGATLIFTVLFMMLAVLSLALVVDTGRLYVEKRNLQRIADIAALEIASRGGCALDTAQDIAVESAARNQFVSSESQRITARCGYITVENQLRVFTESASDDQAVEAEVSRDVPASLIVGGAFRDRIRMSARATALSSAPTTVFRIGSKLINTNPAAPLMSLVKLVGLNLDDTLIGSYGGLANIKVTPSGLLNALGIPVAANITAAGLNELLAVNTLSVGDVLDAVVTVAGQDGLLGANVQLLNAIEADLGIDDLKIQLGTDPSINSTPGLFAVVDTVSSSASSALDVGVDALGLVTTALGIATKEQGIKLDLGGNNILTGLKAGLRVVEPQSIGVGGVGTTANNAQVRLNIDLNTNNGLTGILQLLGTSIKLPITIDTVQAVGTVTEINCQASPRTATIRVDSAVANACLGKIAPSAMWSTKEVCASSLQDETFVRLLGINILRGQVELPVLAATPEFVTLEVGETKSTSANTLAIGTLLGDLLDELLDLLGNSDFASEPLSESDATQIADTYLSLPELAPTGSGGAYDAGDLNKLQNRLNNDGINWDRPAFLFTGNMLSQWRNSVNTGCYNLFPLRYRTDCVRDRLIDSLQTDAAPGFLGALLGGLFGSVIKPLLGAILSPIVDLLSGLLNGIGSLLSNILSNIVGVDLGRSDVTLDSLSCGAPELVI</sequence>
<evidence type="ECO:0000259" key="2">
    <source>
        <dbReference type="Pfam" id="PF09977"/>
    </source>
</evidence>
<protein>
    <submittedName>
        <fullName evidence="4">Putative membrane protein</fullName>
    </submittedName>
</protein>
<keyword evidence="1" id="KW-1133">Transmembrane helix</keyword>
<dbReference type="Pfam" id="PF09977">
    <property type="entry name" value="Tad_C"/>
    <property type="match status" value="1"/>
</dbReference>
<proteinExistence type="predicted"/>
<dbReference type="EMBL" id="QUNR01000001">
    <property type="protein sequence ID" value="REH40023.1"/>
    <property type="molecule type" value="Genomic_DNA"/>
</dbReference>